<name>A0A397VJ11_9GLOM</name>
<accession>A0A397VJ11</accession>
<gene>
    <name evidence="1" type="ORF">C2G38_991394</name>
</gene>
<dbReference type="Proteomes" id="UP000266673">
    <property type="component" value="Unassembled WGS sequence"/>
</dbReference>
<evidence type="ECO:0000313" key="1">
    <source>
        <dbReference type="EMBL" id="RIB22465.1"/>
    </source>
</evidence>
<reference evidence="1 2" key="1">
    <citation type="submission" date="2018-06" db="EMBL/GenBank/DDBJ databases">
        <title>Comparative genomics reveals the genomic features of Rhizophagus irregularis, R. cerebriforme, R. diaphanum and Gigaspora rosea, and their symbiotic lifestyle signature.</title>
        <authorList>
            <person name="Morin E."/>
            <person name="San Clemente H."/>
            <person name="Chen E.C.H."/>
            <person name="De La Providencia I."/>
            <person name="Hainaut M."/>
            <person name="Kuo A."/>
            <person name="Kohler A."/>
            <person name="Murat C."/>
            <person name="Tang N."/>
            <person name="Roy S."/>
            <person name="Loubradou J."/>
            <person name="Henrissat B."/>
            <person name="Grigoriev I.V."/>
            <person name="Corradi N."/>
            <person name="Roux C."/>
            <person name="Martin F.M."/>
        </authorList>
    </citation>
    <scope>NUCLEOTIDE SEQUENCE [LARGE SCALE GENOMIC DNA]</scope>
    <source>
        <strain evidence="1 2">DAOM 194757</strain>
    </source>
</reference>
<organism evidence="1 2">
    <name type="scientific">Gigaspora rosea</name>
    <dbReference type="NCBI Taxonomy" id="44941"/>
    <lineage>
        <taxon>Eukaryota</taxon>
        <taxon>Fungi</taxon>
        <taxon>Fungi incertae sedis</taxon>
        <taxon>Mucoromycota</taxon>
        <taxon>Glomeromycotina</taxon>
        <taxon>Glomeromycetes</taxon>
        <taxon>Diversisporales</taxon>
        <taxon>Gigasporaceae</taxon>
        <taxon>Gigaspora</taxon>
    </lineage>
</organism>
<sequence length="101" mass="11977">MHGHKKFEDRSYYIPELFLEFFNCASPESYKEARKPFDEQELNLHCLALAPYATSSWMLKENFSWLRNAFDDFIVAISNYTKYLQNQRSITAMNHISETPV</sequence>
<proteinExistence type="predicted"/>
<dbReference type="AlphaFoldDB" id="A0A397VJ11"/>
<evidence type="ECO:0000313" key="2">
    <source>
        <dbReference type="Proteomes" id="UP000266673"/>
    </source>
</evidence>
<comment type="caution">
    <text evidence="1">The sequence shown here is derived from an EMBL/GenBank/DDBJ whole genome shotgun (WGS) entry which is preliminary data.</text>
</comment>
<dbReference type="OrthoDB" id="2417406at2759"/>
<dbReference type="EMBL" id="QKWP01000308">
    <property type="protein sequence ID" value="RIB22465.1"/>
    <property type="molecule type" value="Genomic_DNA"/>
</dbReference>
<dbReference type="STRING" id="44941.A0A397VJ11"/>
<keyword evidence="2" id="KW-1185">Reference proteome</keyword>
<protein>
    <submittedName>
        <fullName evidence="1">Uncharacterized protein</fullName>
    </submittedName>
</protein>